<feature type="transmembrane region" description="Helical" evidence="1">
    <location>
        <begin position="301"/>
        <end position="320"/>
    </location>
</feature>
<feature type="transmembrane region" description="Helical" evidence="1">
    <location>
        <begin position="20"/>
        <end position="41"/>
    </location>
</feature>
<dbReference type="SUPFAM" id="SSF50494">
    <property type="entry name" value="Trypsin-like serine proteases"/>
    <property type="match status" value="1"/>
</dbReference>
<feature type="transmembrane region" description="Helical" evidence="1">
    <location>
        <begin position="126"/>
        <end position="144"/>
    </location>
</feature>
<evidence type="ECO:0000313" key="3">
    <source>
        <dbReference type="Proteomes" id="UP000294547"/>
    </source>
</evidence>
<dbReference type="RefSeq" id="WP_126539637.1">
    <property type="nucleotide sequence ID" value="NZ_BSPM01000002.1"/>
</dbReference>
<evidence type="ECO:0000313" key="2">
    <source>
        <dbReference type="EMBL" id="TDP83918.1"/>
    </source>
</evidence>
<feature type="transmembrane region" description="Helical" evidence="1">
    <location>
        <begin position="365"/>
        <end position="398"/>
    </location>
</feature>
<gene>
    <name evidence="2" type="ORF">EDD54_2517</name>
</gene>
<dbReference type="InterPro" id="IPR043504">
    <property type="entry name" value="Peptidase_S1_PA_chymotrypsin"/>
</dbReference>
<keyword evidence="1" id="KW-0812">Transmembrane</keyword>
<accession>A0A4V3CVV3</accession>
<dbReference type="InterPro" id="IPR009003">
    <property type="entry name" value="Peptidase_S1_PA"/>
</dbReference>
<feature type="transmembrane region" description="Helical" evidence="1">
    <location>
        <begin position="188"/>
        <end position="212"/>
    </location>
</feature>
<dbReference type="Proteomes" id="UP000294547">
    <property type="component" value="Unassembled WGS sequence"/>
</dbReference>
<dbReference type="AlphaFoldDB" id="A0A4V3CVV3"/>
<organism evidence="2 3">
    <name type="scientific">Oharaeibacter diazotrophicus</name>
    <dbReference type="NCBI Taxonomy" id="1920512"/>
    <lineage>
        <taxon>Bacteria</taxon>
        <taxon>Pseudomonadati</taxon>
        <taxon>Pseudomonadota</taxon>
        <taxon>Alphaproteobacteria</taxon>
        <taxon>Hyphomicrobiales</taxon>
        <taxon>Pleomorphomonadaceae</taxon>
        <taxon>Oharaeibacter</taxon>
    </lineage>
</organism>
<keyword evidence="3" id="KW-1185">Reference proteome</keyword>
<reference evidence="2 3" key="1">
    <citation type="submission" date="2019-03" db="EMBL/GenBank/DDBJ databases">
        <title>Genomic Encyclopedia of Type Strains, Phase IV (KMG-IV): sequencing the most valuable type-strain genomes for metagenomic binning, comparative biology and taxonomic classification.</title>
        <authorList>
            <person name="Goeker M."/>
        </authorList>
    </citation>
    <scope>NUCLEOTIDE SEQUENCE [LARGE SCALE GENOMIC DNA]</scope>
    <source>
        <strain evidence="2 3">DSM 102969</strain>
    </source>
</reference>
<proteinExistence type="predicted"/>
<dbReference type="Gene3D" id="2.40.10.10">
    <property type="entry name" value="Trypsin-like serine proteases"/>
    <property type="match status" value="2"/>
</dbReference>
<dbReference type="Pfam" id="PF13365">
    <property type="entry name" value="Trypsin_2"/>
    <property type="match status" value="1"/>
</dbReference>
<evidence type="ECO:0000256" key="1">
    <source>
        <dbReference type="SAM" id="Phobius"/>
    </source>
</evidence>
<feature type="transmembrane region" description="Helical" evidence="1">
    <location>
        <begin position="61"/>
        <end position="83"/>
    </location>
</feature>
<sequence length="923" mass="101346">MGVTKAIPRIIETTLLQLSAPSLVVGSLTAGFLLCLFSTSIGGHDVSYEVLGNKQIGMLFAPNWTFVYMVLFPLYLYCFSVIATSRASMTAYMVEEGLITGPRGVRTTLDVVETAWLQRLEASGPIFAFLLVGVAASSGFQWYHESYLPFVTGSPPNSPPDWGNFHYIPPPPHPKEYIGVFAYTSACYLYMAIVLFIFLALLYYVALFASFLRTTAQHDGMFRLIYHTTGLSTEFYKLVRYIFFITILGLCAAYAMRLQSLYLGSNYTHIKYFMFSEFFPTGDGVAPSQKSNYSAGTSLGVAVYTLLVAGLSVSMIWSASADSRSYYLQRIGDADWRRSAHLGYDKTLVDAIRGQTFLRAFLPKYAWMTASIACLCLAIVWADIGSLFVLSLAFALLALKTVHDEPTPSLRIAHRPTSLRQGDRAALLGILSKFANTNSPEIIDMIVRDASIPEEIKSNIQDRLKTAQHKISDLLDLASQQGTVPGERASVLGFLIVVVVGLVGADIGCSLYQIAANNQLMDKPLLDGIRLTTCNIIFNYSESKDHPDSVETIMRAEIKHSDLLYLAEILADTALNSGRPKQYFDDLLIRANIPPRFRHISVGRFDGPMASSNFVSWAISQGKNPRNTKQATLASLLLPVLGDLSFDNATWIAALLIAYDFVVAEDEAELRRRFTIPVVAVRSVPAPVAENNASHGPDFTWQGDAEYEQLQAILRPNAIGIDVGFLTCAARASRSICRIEIGDRGAVGTGFLIRPDIIATCYHVFGRDDLEVRRNISLSRLQFGAISTDTSNDTVQYIPLAGAEILSASAIDIDDYIMLRIEVGDFNKFVLPISESPLGRGGSINILHHPRGIAMQLDISPSGITWLGSNRTQYICNAQVGSSGAPCFDDQWNVVALHHAMRTKAFGVAGEGIPINKISQKLG</sequence>
<keyword evidence="1" id="KW-0472">Membrane</keyword>
<protein>
    <submittedName>
        <fullName evidence="2">Trypsin-like peptidase</fullName>
    </submittedName>
</protein>
<name>A0A4V3CVV3_9HYPH</name>
<dbReference type="EMBL" id="SNXY01000008">
    <property type="protein sequence ID" value="TDP83918.1"/>
    <property type="molecule type" value="Genomic_DNA"/>
</dbReference>
<keyword evidence="1" id="KW-1133">Transmembrane helix</keyword>
<comment type="caution">
    <text evidence="2">The sequence shown here is derived from an EMBL/GenBank/DDBJ whole genome shotgun (WGS) entry which is preliminary data.</text>
</comment>
<feature type="transmembrane region" description="Helical" evidence="1">
    <location>
        <begin position="238"/>
        <end position="256"/>
    </location>
</feature>
<dbReference type="OrthoDB" id="9811262at2"/>